<evidence type="ECO:0000313" key="2">
    <source>
        <dbReference type="Proteomes" id="UP000198304"/>
    </source>
</evidence>
<evidence type="ECO:0000313" key="1">
    <source>
        <dbReference type="EMBL" id="SNT17781.1"/>
    </source>
</evidence>
<keyword evidence="2" id="KW-1185">Reference proteome</keyword>
<accession>A0A239KHX7</accession>
<dbReference type="EMBL" id="FZOJ01000048">
    <property type="protein sequence ID" value="SNT17781.1"/>
    <property type="molecule type" value="Genomic_DNA"/>
</dbReference>
<dbReference type="Proteomes" id="UP000198304">
    <property type="component" value="Unassembled WGS sequence"/>
</dbReference>
<sequence>MAYPEHEEGNGQFTLSSATVYEDSELKYTHYQNQFSKYEYISDPRWIVYLAREKWVYDSYWKSKSTI</sequence>
<name>A0A239KHX7_9FIRM</name>
<dbReference type="RefSeq" id="WP_089285355.1">
    <property type="nucleotide sequence ID" value="NZ_FZOJ01000048.1"/>
</dbReference>
<organism evidence="1 2">
    <name type="scientific">Anaerovirgula multivorans</name>
    <dbReference type="NCBI Taxonomy" id="312168"/>
    <lineage>
        <taxon>Bacteria</taxon>
        <taxon>Bacillati</taxon>
        <taxon>Bacillota</taxon>
        <taxon>Clostridia</taxon>
        <taxon>Peptostreptococcales</taxon>
        <taxon>Natronincolaceae</taxon>
        <taxon>Anaerovirgula</taxon>
    </lineage>
</organism>
<proteinExistence type="predicted"/>
<gene>
    <name evidence="1" type="ORF">SAMN05446037_10487</name>
</gene>
<reference evidence="1 2" key="1">
    <citation type="submission" date="2017-06" db="EMBL/GenBank/DDBJ databases">
        <authorList>
            <person name="Kim H.J."/>
            <person name="Triplett B.A."/>
        </authorList>
    </citation>
    <scope>NUCLEOTIDE SEQUENCE [LARGE SCALE GENOMIC DNA]</scope>
    <source>
        <strain evidence="1 2">SCA</strain>
    </source>
</reference>
<dbReference type="AlphaFoldDB" id="A0A239KHX7"/>
<protein>
    <submittedName>
        <fullName evidence="1">Uncharacterized protein</fullName>
    </submittedName>
</protein>